<organism evidence="1 2">
    <name type="scientific">Armillaria borealis</name>
    <dbReference type="NCBI Taxonomy" id="47425"/>
    <lineage>
        <taxon>Eukaryota</taxon>
        <taxon>Fungi</taxon>
        <taxon>Dikarya</taxon>
        <taxon>Basidiomycota</taxon>
        <taxon>Agaricomycotina</taxon>
        <taxon>Agaricomycetes</taxon>
        <taxon>Agaricomycetidae</taxon>
        <taxon>Agaricales</taxon>
        <taxon>Marasmiineae</taxon>
        <taxon>Physalacriaceae</taxon>
        <taxon>Armillaria</taxon>
    </lineage>
</organism>
<evidence type="ECO:0000313" key="2">
    <source>
        <dbReference type="Proteomes" id="UP001175226"/>
    </source>
</evidence>
<proteinExistence type="predicted"/>
<keyword evidence="2" id="KW-1185">Reference proteome</keyword>
<comment type="caution">
    <text evidence="1">The sequence shown here is derived from an EMBL/GenBank/DDBJ whole genome shotgun (WGS) entry which is preliminary data.</text>
</comment>
<gene>
    <name evidence="1" type="ORF">EV421DRAFT_1737362</name>
</gene>
<dbReference type="Proteomes" id="UP001175226">
    <property type="component" value="Unassembled WGS sequence"/>
</dbReference>
<protein>
    <submittedName>
        <fullName evidence="1">Uncharacterized protein</fullName>
    </submittedName>
</protein>
<dbReference type="AlphaFoldDB" id="A0AA39JEH4"/>
<accession>A0AA39JEH4</accession>
<name>A0AA39JEH4_9AGAR</name>
<sequence length="150" mass="16908">MPLGSHGYTDAKLPYRLGYFFGAKCTEKVLVPMPLLESVRDGTTRSINDLDVRYWMDNTPYISGIQKCDEGRKVVPLPPFMQSLTGVHAYVIYYVSLQRSRWWAGNGLLQKLHAERVVKGDVLVMKLTSPRSIGDMSAADTAEVEELLIR</sequence>
<evidence type="ECO:0000313" key="1">
    <source>
        <dbReference type="EMBL" id="KAK0440291.1"/>
    </source>
</evidence>
<dbReference type="EMBL" id="JAUEPT010000034">
    <property type="protein sequence ID" value="KAK0440291.1"/>
    <property type="molecule type" value="Genomic_DNA"/>
</dbReference>
<reference evidence="1" key="1">
    <citation type="submission" date="2023-06" db="EMBL/GenBank/DDBJ databases">
        <authorList>
            <consortium name="Lawrence Berkeley National Laboratory"/>
            <person name="Ahrendt S."/>
            <person name="Sahu N."/>
            <person name="Indic B."/>
            <person name="Wong-Bajracharya J."/>
            <person name="Merenyi Z."/>
            <person name="Ke H.-M."/>
            <person name="Monk M."/>
            <person name="Kocsube S."/>
            <person name="Drula E."/>
            <person name="Lipzen A."/>
            <person name="Balint B."/>
            <person name="Henrissat B."/>
            <person name="Andreopoulos B."/>
            <person name="Martin F.M."/>
            <person name="Harder C.B."/>
            <person name="Rigling D."/>
            <person name="Ford K.L."/>
            <person name="Foster G.D."/>
            <person name="Pangilinan J."/>
            <person name="Papanicolaou A."/>
            <person name="Barry K."/>
            <person name="LaButti K."/>
            <person name="Viragh M."/>
            <person name="Koriabine M."/>
            <person name="Yan M."/>
            <person name="Riley R."/>
            <person name="Champramary S."/>
            <person name="Plett K.L."/>
            <person name="Tsai I.J."/>
            <person name="Slot J."/>
            <person name="Sipos G."/>
            <person name="Plett J."/>
            <person name="Nagy L.G."/>
            <person name="Grigoriev I.V."/>
        </authorList>
    </citation>
    <scope>NUCLEOTIDE SEQUENCE</scope>
    <source>
        <strain evidence="1">FPL87.14</strain>
    </source>
</reference>